<dbReference type="Pfam" id="PF07073">
    <property type="entry name" value="ROF"/>
    <property type="match status" value="1"/>
</dbReference>
<dbReference type="SUPFAM" id="SSF101744">
    <property type="entry name" value="Rof/RNase P subunit-like"/>
    <property type="match status" value="1"/>
</dbReference>
<accession>A0A0L0ENF4</accession>
<sequence length="81" mass="9146">MISCSDYDYFEIVCLFHYPVTINLRSGEQLSGVALDLCRDTQKNECLKLSVGDQASLVQLTQITKLTINTTNPHFSEKLFS</sequence>
<dbReference type="Gene3D" id="2.30.30.400">
    <property type="entry name" value="Rof-like"/>
    <property type="match status" value="1"/>
</dbReference>
<dbReference type="Proteomes" id="UP000036850">
    <property type="component" value="Unassembled WGS sequence"/>
</dbReference>
<evidence type="ECO:0000313" key="1">
    <source>
        <dbReference type="EMBL" id="KNC65890.1"/>
    </source>
</evidence>
<dbReference type="InterPro" id="IPR038626">
    <property type="entry name" value="Rof-like_sf"/>
</dbReference>
<comment type="caution">
    <text evidence="1">The sequence shown here is derived from an EMBL/GenBank/DDBJ whole genome shotgun (WGS) entry which is preliminary data.</text>
</comment>
<organism evidence="1 2">
    <name type="scientific">Pseudoalteromonas rubra</name>
    <dbReference type="NCBI Taxonomy" id="43658"/>
    <lineage>
        <taxon>Bacteria</taxon>
        <taxon>Pseudomonadati</taxon>
        <taxon>Pseudomonadota</taxon>
        <taxon>Gammaproteobacteria</taxon>
        <taxon>Alteromonadales</taxon>
        <taxon>Pseudoalteromonadaceae</taxon>
        <taxon>Pseudoalteromonas</taxon>
    </lineage>
</organism>
<protein>
    <submittedName>
        <fullName evidence="1">Transcriptional antiterminator</fullName>
    </submittedName>
</protein>
<dbReference type="OrthoDB" id="5344363at2"/>
<dbReference type="InterPro" id="IPR009778">
    <property type="entry name" value="ROF"/>
</dbReference>
<dbReference type="AlphaFoldDB" id="A0A0L0ENF4"/>
<evidence type="ECO:0000313" key="2">
    <source>
        <dbReference type="Proteomes" id="UP000036850"/>
    </source>
</evidence>
<dbReference type="InterPro" id="IPR023534">
    <property type="entry name" value="Rof/RNase_P-like"/>
</dbReference>
<dbReference type="PATRIC" id="fig|43658.6.peg.1738"/>
<reference evidence="2" key="1">
    <citation type="submission" date="2015-07" db="EMBL/GenBank/DDBJ databases">
        <title>Draft genome sequence of a Pseudoalteromonas rubra strain, OCN096, isolated from Kaneohe Bay, Oahu, Hawaii.</title>
        <authorList>
            <person name="Beurmann S."/>
            <person name="Ushijima B."/>
            <person name="Belcaid M."/>
            <person name="Callahan S.M."/>
            <person name="Aeby G.S."/>
        </authorList>
    </citation>
    <scope>NUCLEOTIDE SEQUENCE [LARGE SCALE GENOMIC DNA]</scope>
    <source>
        <strain evidence="2">OCN096</strain>
    </source>
</reference>
<dbReference type="EMBL" id="LFZX01000213">
    <property type="protein sequence ID" value="KNC65890.1"/>
    <property type="molecule type" value="Genomic_DNA"/>
</dbReference>
<name>A0A0L0ENF4_9GAMM</name>
<gene>
    <name evidence="1" type="ORF">AC626_20365</name>
</gene>
<proteinExistence type="predicted"/>